<dbReference type="InterPro" id="IPR001314">
    <property type="entry name" value="Peptidase_S1A"/>
</dbReference>
<dbReference type="OrthoDB" id="6147874at2759"/>
<reference evidence="11 12" key="1">
    <citation type="submission" date="2015-09" db="EMBL/GenBank/DDBJ databases">
        <title>Draft genome of the scarab beetle Oryctes borbonicus.</title>
        <authorList>
            <person name="Meyer J.M."/>
            <person name="Markov G.V."/>
            <person name="Baskaran P."/>
            <person name="Herrmann M."/>
            <person name="Sommer R.J."/>
            <person name="Roedelsperger C."/>
        </authorList>
    </citation>
    <scope>NUCLEOTIDE SEQUENCE [LARGE SCALE GENOMIC DNA]</scope>
    <source>
        <strain evidence="11">OB123</strain>
        <tissue evidence="11">Whole animal</tissue>
    </source>
</reference>
<dbReference type="InterPro" id="IPR009003">
    <property type="entry name" value="Peptidase_S1_PA"/>
</dbReference>
<comment type="caution">
    <text evidence="11">The sequence shown here is derived from an EMBL/GenBank/DDBJ whole genome shotgun (WGS) entry which is preliminary data.</text>
</comment>
<feature type="region of interest" description="Disordered" evidence="9">
    <location>
        <begin position="141"/>
        <end position="202"/>
    </location>
</feature>
<accession>A0A0T6BG32</accession>
<dbReference type="InterPro" id="IPR051333">
    <property type="entry name" value="CLIP_Serine_Protease"/>
</dbReference>
<keyword evidence="12" id="KW-1185">Reference proteome</keyword>
<keyword evidence="3" id="KW-0645">Protease</keyword>
<dbReference type="PROSITE" id="PS50240">
    <property type="entry name" value="TRYPSIN_DOM"/>
    <property type="match status" value="1"/>
</dbReference>
<dbReference type="PRINTS" id="PR00722">
    <property type="entry name" value="CHYMOTRYPSIN"/>
</dbReference>
<keyword evidence="8" id="KW-1015">Disulfide bond</keyword>
<dbReference type="GO" id="GO:0006508">
    <property type="term" value="P:proteolysis"/>
    <property type="evidence" value="ECO:0007669"/>
    <property type="project" value="UniProtKB-KW"/>
</dbReference>
<evidence type="ECO:0000256" key="3">
    <source>
        <dbReference type="ARBA" id="ARBA00022670"/>
    </source>
</evidence>
<evidence type="ECO:0000256" key="2">
    <source>
        <dbReference type="ARBA" id="ARBA00022525"/>
    </source>
</evidence>
<dbReference type="InterPro" id="IPR043504">
    <property type="entry name" value="Peptidase_S1_PA_chymotrypsin"/>
</dbReference>
<dbReference type="AlphaFoldDB" id="A0A0T6BG32"/>
<evidence type="ECO:0000256" key="1">
    <source>
        <dbReference type="ARBA" id="ARBA00004613"/>
    </source>
</evidence>
<dbReference type="Pfam" id="PF16030">
    <property type="entry name" value="GD_N"/>
    <property type="match status" value="1"/>
</dbReference>
<evidence type="ECO:0000256" key="5">
    <source>
        <dbReference type="ARBA" id="ARBA00022801"/>
    </source>
</evidence>
<evidence type="ECO:0000256" key="6">
    <source>
        <dbReference type="ARBA" id="ARBA00022825"/>
    </source>
</evidence>
<evidence type="ECO:0000259" key="10">
    <source>
        <dbReference type="PROSITE" id="PS50240"/>
    </source>
</evidence>
<feature type="compositionally biased region" description="Pro residues" evidence="9">
    <location>
        <begin position="168"/>
        <end position="177"/>
    </location>
</feature>
<dbReference type="PANTHER" id="PTHR24260">
    <property type="match status" value="1"/>
</dbReference>
<evidence type="ECO:0000256" key="9">
    <source>
        <dbReference type="SAM" id="MobiDB-lite"/>
    </source>
</evidence>
<dbReference type="Gene3D" id="2.40.10.10">
    <property type="entry name" value="Trypsin-like serine proteases"/>
    <property type="match status" value="1"/>
</dbReference>
<name>A0A0T6BG32_9SCAR</name>
<feature type="non-terminal residue" evidence="11">
    <location>
        <position position="1"/>
    </location>
</feature>
<dbReference type="InterPro" id="IPR001254">
    <property type="entry name" value="Trypsin_dom"/>
</dbReference>
<organism evidence="11 12">
    <name type="scientific">Oryctes borbonicus</name>
    <dbReference type="NCBI Taxonomy" id="1629725"/>
    <lineage>
        <taxon>Eukaryota</taxon>
        <taxon>Metazoa</taxon>
        <taxon>Ecdysozoa</taxon>
        <taxon>Arthropoda</taxon>
        <taxon>Hexapoda</taxon>
        <taxon>Insecta</taxon>
        <taxon>Pterygota</taxon>
        <taxon>Neoptera</taxon>
        <taxon>Endopterygota</taxon>
        <taxon>Coleoptera</taxon>
        <taxon>Polyphaga</taxon>
        <taxon>Scarabaeiformia</taxon>
        <taxon>Scarabaeidae</taxon>
        <taxon>Dynastinae</taxon>
        <taxon>Oryctes</taxon>
    </lineage>
</organism>
<dbReference type="GO" id="GO:0004252">
    <property type="term" value="F:serine-type endopeptidase activity"/>
    <property type="evidence" value="ECO:0007669"/>
    <property type="project" value="InterPro"/>
</dbReference>
<dbReference type="PANTHER" id="PTHR24260:SF143">
    <property type="entry name" value="SERINE PROTEASE GD-LIKE PROTEIN"/>
    <property type="match status" value="1"/>
</dbReference>
<dbReference type="SUPFAM" id="SSF50494">
    <property type="entry name" value="Trypsin-like serine proteases"/>
    <property type="match status" value="1"/>
</dbReference>
<dbReference type="EMBL" id="LJIG01000649">
    <property type="protein sequence ID" value="KRT86291.1"/>
    <property type="molecule type" value="Genomic_DNA"/>
</dbReference>
<dbReference type="CDD" id="cd00190">
    <property type="entry name" value="Tryp_SPc"/>
    <property type="match status" value="1"/>
</dbReference>
<dbReference type="InterPro" id="IPR031986">
    <property type="entry name" value="GD_N"/>
</dbReference>
<feature type="domain" description="Peptidase S1" evidence="10">
    <location>
        <begin position="277"/>
        <end position="533"/>
    </location>
</feature>
<keyword evidence="5" id="KW-0378">Hydrolase</keyword>
<gene>
    <name evidence="11" type="ORF">AMK59_305</name>
</gene>
<protein>
    <submittedName>
        <fullName evidence="11">Trypsin</fullName>
    </submittedName>
</protein>
<dbReference type="FunFam" id="2.40.10.10:FF:000146">
    <property type="entry name" value="Serine protease 53"/>
    <property type="match status" value="1"/>
</dbReference>
<dbReference type="Proteomes" id="UP000051574">
    <property type="component" value="Unassembled WGS sequence"/>
</dbReference>
<evidence type="ECO:0000313" key="11">
    <source>
        <dbReference type="EMBL" id="KRT86291.1"/>
    </source>
</evidence>
<evidence type="ECO:0000313" key="12">
    <source>
        <dbReference type="Proteomes" id="UP000051574"/>
    </source>
</evidence>
<sequence length="534" mass="60041">VIKRIKRSMATTFVSVFTVCFIIVLFGTETIAQGLESPCPRLFIYEPPGRETDKWYGIVTLISDSDLSGVWLRLIFDRPSLQLGNWFGEVKSDDNTEYLIKNRNHKLVANTPYPLRFYIRYDPSKPIPRLVSFRLNAKTVCPEGQSTTTPPPSASTLYTNKPVDVTPPSAPPAPVEPPSSSSSNRPSFRPPEPGDEDDYFQGDFSGLNVKPVGVGTNDVECGTIASRFKRQVYYYYPEEQNTNYQNGNRNPYQNFYQYINSFANALGYSQVQPRPLITYGQKTKAGEFPWHAALYHVRGVGLNYICGGSLISKYHVITVAHCVSRSRSQNLLNPENLLVYLGKYYLKKWSNPGIQDHQVSRITRHPQYDSKTYSNDVAVLKLSHPAEFTDFVRPVCLWEGSKDFNQLVGKFGTVVGWGFDENGKLTEELTMLNMPIISKEACIYSFPDFFSRFTTSETFCAGFTNGTSVCNGDSGGGLVFPKNTGNPNKKAYQLRGMVSVSVALQNEFKCDPTHYVVFTDVAKYLNFIKQTLAV</sequence>
<keyword evidence="7" id="KW-0865">Zymogen</keyword>
<keyword evidence="6" id="KW-0720">Serine protease</keyword>
<evidence type="ECO:0000256" key="4">
    <source>
        <dbReference type="ARBA" id="ARBA00022729"/>
    </source>
</evidence>
<dbReference type="Pfam" id="PF00089">
    <property type="entry name" value="Trypsin"/>
    <property type="match status" value="1"/>
</dbReference>
<keyword evidence="2" id="KW-0964">Secreted</keyword>
<proteinExistence type="predicted"/>
<feature type="compositionally biased region" description="Low complexity" evidence="9">
    <location>
        <begin position="178"/>
        <end position="187"/>
    </location>
</feature>
<dbReference type="SMART" id="SM00020">
    <property type="entry name" value="Tryp_SPc"/>
    <property type="match status" value="1"/>
</dbReference>
<dbReference type="GO" id="GO:0005576">
    <property type="term" value="C:extracellular region"/>
    <property type="evidence" value="ECO:0007669"/>
    <property type="project" value="UniProtKB-SubCell"/>
</dbReference>
<comment type="subcellular location">
    <subcellularLocation>
        <location evidence="1">Secreted</location>
    </subcellularLocation>
</comment>
<evidence type="ECO:0000256" key="7">
    <source>
        <dbReference type="ARBA" id="ARBA00023145"/>
    </source>
</evidence>
<keyword evidence="4" id="KW-0732">Signal</keyword>
<evidence type="ECO:0000256" key="8">
    <source>
        <dbReference type="ARBA" id="ARBA00023157"/>
    </source>
</evidence>